<dbReference type="Pfam" id="PF00117">
    <property type="entry name" value="GATase"/>
    <property type="match status" value="1"/>
</dbReference>
<keyword evidence="3" id="KW-1185">Reference proteome</keyword>
<dbReference type="CDD" id="cd01741">
    <property type="entry name" value="GATase1_1"/>
    <property type="match status" value="1"/>
</dbReference>
<dbReference type="GO" id="GO:0005829">
    <property type="term" value="C:cytosol"/>
    <property type="evidence" value="ECO:0007669"/>
    <property type="project" value="TreeGrafter"/>
</dbReference>
<dbReference type="PANTHER" id="PTHR42695:SF5">
    <property type="entry name" value="GLUTAMINE AMIDOTRANSFERASE YLR126C-RELATED"/>
    <property type="match status" value="1"/>
</dbReference>
<sequence>MRVPRQVLFIYNDPIAPEALLGETFTELGFDVDTFEVVPAQRASDPTVDVTFPDPTRYDVIVPLGSRWAVYDDRLPWVAGEIDVVRRAADSGVGVLGVCFGGQLVATALGGSVQRSPDPEIGWHQVHSSDPELVPDDGPWFQWHFDRFTAPPGSTVIAQNGRATQAFVHGPVLGLQFHPELDHKLLELWIDDDRTRGDGDLTRLGLRAEDLRADTTTHVDDAARRLRQLVRGFVAKVAR</sequence>
<dbReference type="InterPro" id="IPR017926">
    <property type="entry name" value="GATASE"/>
</dbReference>
<reference evidence="2 3" key="1">
    <citation type="submission" date="2016-12" db="EMBL/GenBank/DDBJ databases">
        <title>The new phylogeny of genus Mycobacterium.</title>
        <authorList>
            <person name="Tortoli E."/>
            <person name="Trovato A."/>
            <person name="Cirillo D.M."/>
        </authorList>
    </citation>
    <scope>NUCLEOTIDE SEQUENCE [LARGE SCALE GENOMIC DNA]</scope>
    <source>
        <strain evidence="2 3">DSM 44223</strain>
    </source>
</reference>
<evidence type="ECO:0000259" key="1">
    <source>
        <dbReference type="Pfam" id="PF00117"/>
    </source>
</evidence>
<keyword evidence="2" id="KW-0315">Glutamine amidotransferase</keyword>
<dbReference type="Gene3D" id="3.40.50.880">
    <property type="match status" value="1"/>
</dbReference>
<comment type="caution">
    <text evidence="2">The sequence shown here is derived from an EMBL/GenBank/DDBJ whole genome shotgun (WGS) entry which is preliminary data.</text>
</comment>
<accession>A0A1X0ILE0</accession>
<dbReference type="PANTHER" id="PTHR42695">
    <property type="entry name" value="GLUTAMINE AMIDOTRANSFERASE YLR126C-RELATED"/>
    <property type="match status" value="1"/>
</dbReference>
<dbReference type="GO" id="GO:0016740">
    <property type="term" value="F:transferase activity"/>
    <property type="evidence" value="ECO:0007669"/>
    <property type="project" value="UniProtKB-KW"/>
</dbReference>
<dbReference type="OrthoDB" id="5196541at2"/>
<proteinExistence type="predicted"/>
<dbReference type="EMBL" id="MVIH01000021">
    <property type="protein sequence ID" value="ORB48127.1"/>
    <property type="molecule type" value="Genomic_DNA"/>
</dbReference>
<organism evidence="2 3">
    <name type="scientific">Mycolicibacterium rhodesiae</name>
    <name type="common">Mycobacterium rhodesiae</name>
    <dbReference type="NCBI Taxonomy" id="36814"/>
    <lineage>
        <taxon>Bacteria</taxon>
        <taxon>Bacillati</taxon>
        <taxon>Actinomycetota</taxon>
        <taxon>Actinomycetes</taxon>
        <taxon>Mycobacteriales</taxon>
        <taxon>Mycobacteriaceae</taxon>
        <taxon>Mycolicibacterium</taxon>
    </lineage>
</organism>
<dbReference type="InterPro" id="IPR044992">
    <property type="entry name" value="ChyE-like"/>
</dbReference>
<dbReference type="InterPro" id="IPR029062">
    <property type="entry name" value="Class_I_gatase-like"/>
</dbReference>
<evidence type="ECO:0000313" key="3">
    <source>
        <dbReference type="Proteomes" id="UP000192534"/>
    </source>
</evidence>
<protein>
    <submittedName>
        <fullName evidence="2">Glutamine amidotransferase</fullName>
    </submittedName>
</protein>
<dbReference type="Proteomes" id="UP000192534">
    <property type="component" value="Unassembled WGS sequence"/>
</dbReference>
<dbReference type="PROSITE" id="PS51273">
    <property type="entry name" value="GATASE_TYPE_1"/>
    <property type="match status" value="1"/>
</dbReference>
<feature type="domain" description="Glutamine amidotransferase" evidence="1">
    <location>
        <begin position="78"/>
        <end position="184"/>
    </location>
</feature>
<gene>
    <name evidence="2" type="ORF">BST42_26000</name>
</gene>
<name>A0A1X0ILE0_MYCRH</name>
<dbReference type="SUPFAM" id="SSF52317">
    <property type="entry name" value="Class I glutamine amidotransferase-like"/>
    <property type="match status" value="1"/>
</dbReference>
<dbReference type="AlphaFoldDB" id="A0A1X0ILE0"/>
<keyword evidence="2" id="KW-0808">Transferase</keyword>
<evidence type="ECO:0000313" key="2">
    <source>
        <dbReference type="EMBL" id="ORB48127.1"/>
    </source>
</evidence>